<dbReference type="AlphaFoldDB" id="A0A382P3Z5"/>
<proteinExistence type="predicted"/>
<accession>A0A382P3Z5</accession>
<gene>
    <name evidence="1" type="ORF">METZ01_LOCUS320371</name>
</gene>
<protein>
    <submittedName>
        <fullName evidence="1">Uncharacterized protein</fullName>
    </submittedName>
</protein>
<reference evidence="1" key="1">
    <citation type="submission" date="2018-05" db="EMBL/GenBank/DDBJ databases">
        <authorList>
            <person name="Lanie J.A."/>
            <person name="Ng W.-L."/>
            <person name="Kazmierczak K.M."/>
            <person name="Andrzejewski T.M."/>
            <person name="Davidsen T.M."/>
            <person name="Wayne K.J."/>
            <person name="Tettelin H."/>
            <person name="Glass J.I."/>
            <person name="Rusch D."/>
            <person name="Podicherti R."/>
            <person name="Tsui H.-C.T."/>
            <person name="Winkler M.E."/>
        </authorList>
    </citation>
    <scope>NUCLEOTIDE SEQUENCE</scope>
</reference>
<name>A0A382P3Z5_9ZZZZ</name>
<evidence type="ECO:0000313" key="1">
    <source>
        <dbReference type="EMBL" id="SVC67517.1"/>
    </source>
</evidence>
<organism evidence="1">
    <name type="scientific">marine metagenome</name>
    <dbReference type="NCBI Taxonomy" id="408172"/>
    <lineage>
        <taxon>unclassified sequences</taxon>
        <taxon>metagenomes</taxon>
        <taxon>ecological metagenomes</taxon>
    </lineage>
</organism>
<dbReference type="EMBL" id="UINC01104403">
    <property type="protein sequence ID" value="SVC67517.1"/>
    <property type="molecule type" value="Genomic_DNA"/>
</dbReference>
<sequence>MIMIKNMLLKNKQDLYLYKISMV</sequence>